<dbReference type="PANTHER" id="PTHR33337">
    <property type="entry name" value="GFA DOMAIN-CONTAINING PROTEIN"/>
    <property type="match status" value="1"/>
</dbReference>
<keyword evidence="4" id="KW-0456">Lyase</keyword>
<reference evidence="7" key="1">
    <citation type="journal article" date="2014" name="Nat. Commun.">
        <title>Genomic adaptations of the halophilic Dead Sea filamentous fungus Eurotium rubrum.</title>
        <authorList>
            <person name="Kis-Papo T."/>
            <person name="Weig A.R."/>
            <person name="Riley R."/>
            <person name="Persoh D."/>
            <person name="Salamov A."/>
            <person name="Sun H."/>
            <person name="Lipzen A."/>
            <person name="Wasser S.P."/>
            <person name="Rambold G."/>
            <person name="Grigoriev I.V."/>
            <person name="Nevo E."/>
        </authorList>
    </citation>
    <scope>NUCLEOTIDE SEQUENCE [LARGE SCALE GENOMIC DNA]</scope>
    <source>
        <strain evidence="7">CBS 135680</strain>
    </source>
</reference>
<name>A0A017SEV9_ASPRC</name>
<evidence type="ECO:0000256" key="3">
    <source>
        <dbReference type="ARBA" id="ARBA00022833"/>
    </source>
</evidence>
<dbReference type="HOGENOM" id="CLU_055491_4_0_1"/>
<dbReference type="Gene3D" id="3.90.1590.10">
    <property type="entry name" value="glutathione-dependent formaldehyde- activating enzyme (gfa)"/>
    <property type="match status" value="1"/>
</dbReference>
<keyword evidence="2" id="KW-0479">Metal-binding</keyword>
<dbReference type="PROSITE" id="PS51891">
    <property type="entry name" value="CENP_V_GFA"/>
    <property type="match status" value="1"/>
</dbReference>
<evidence type="ECO:0000313" key="6">
    <source>
        <dbReference type="EMBL" id="EYE95487.1"/>
    </source>
</evidence>
<dbReference type="EMBL" id="KK088422">
    <property type="protein sequence ID" value="EYE95487.1"/>
    <property type="molecule type" value="Genomic_DNA"/>
</dbReference>
<dbReference type="InterPro" id="IPR011057">
    <property type="entry name" value="Mss4-like_sf"/>
</dbReference>
<keyword evidence="7" id="KW-1185">Reference proteome</keyword>
<protein>
    <submittedName>
        <fullName evidence="6">DUF636-domain-containing protein</fullName>
    </submittedName>
</protein>
<dbReference type="Pfam" id="PF04828">
    <property type="entry name" value="GFA"/>
    <property type="match status" value="1"/>
</dbReference>
<gene>
    <name evidence="6" type="ORF">EURHEDRAFT_412302</name>
</gene>
<proteinExistence type="inferred from homology"/>
<accession>A0A017SEV9</accession>
<evidence type="ECO:0000256" key="2">
    <source>
        <dbReference type="ARBA" id="ARBA00022723"/>
    </source>
</evidence>
<dbReference type="OrthoDB" id="6329284at2759"/>
<dbReference type="AlphaFoldDB" id="A0A017SEV9"/>
<comment type="similarity">
    <text evidence="1">Belongs to the Gfa family.</text>
</comment>
<organism evidence="6 7">
    <name type="scientific">Aspergillus ruber (strain CBS 135680)</name>
    <dbReference type="NCBI Taxonomy" id="1388766"/>
    <lineage>
        <taxon>Eukaryota</taxon>
        <taxon>Fungi</taxon>
        <taxon>Dikarya</taxon>
        <taxon>Ascomycota</taxon>
        <taxon>Pezizomycotina</taxon>
        <taxon>Eurotiomycetes</taxon>
        <taxon>Eurotiomycetidae</taxon>
        <taxon>Eurotiales</taxon>
        <taxon>Aspergillaceae</taxon>
        <taxon>Aspergillus</taxon>
        <taxon>Aspergillus subgen. Aspergillus</taxon>
    </lineage>
</organism>
<dbReference type="InterPro" id="IPR006913">
    <property type="entry name" value="CENP-V/GFA"/>
</dbReference>
<evidence type="ECO:0000259" key="5">
    <source>
        <dbReference type="PROSITE" id="PS51891"/>
    </source>
</evidence>
<evidence type="ECO:0000256" key="4">
    <source>
        <dbReference type="ARBA" id="ARBA00023239"/>
    </source>
</evidence>
<keyword evidence="3" id="KW-0862">Zinc</keyword>
<dbReference type="RefSeq" id="XP_040639175.1">
    <property type="nucleotide sequence ID" value="XM_040781874.1"/>
</dbReference>
<dbReference type="STRING" id="1388766.A0A017SEV9"/>
<evidence type="ECO:0000313" key="7">
    <source>
        <dbReference type="Proteomes" id="UP000019804"/>
    </source>
</evidence>
<dbReference type="GO" id="GO:0016846">
    <property type="term" value="F:carbon-sulfur lyase activity"/>
    <property type="evidence" value="ECO:0007669"/>
    <property type="project" value="InterPro"/>
</dbReference>
<feature type="domain" description="CENP-V/GFA" evidence="5">
    <location>
        <begin position="2"/>
        <end position="105"/>
    </location>
</feature>
<dbReference type="SUPFAM" id="SSF51316">
    <property type="entry name" value="Mss4-like"/>
    <property type="match status" value="1"/>
</dbReference>
<dbReference type="GO" id="GO:0046872">
    <property type="term" value="F:metal ion binding"/>
    <property type="evidence" value="ECO:0007669"/>
    <property type="project" value="UniProtKB-KW"/>
</dbReference>
<dbReference type="Proteomes" id="UP000019804">
    <property type="component" value="Unassembled WGS sequence"/>
</dbReference>
<dbReference type="GeneID" id="63696998"/>
<dbReference type="PANTHER" id="PTHR33337:SF40">
    <property type="entry name" value="CENP-V_GFA DOMAIN-CONTAINING PROTEIN-RELATED"/>
    <property type="match status" value="1"/>
</dbReference>
<evidence type="ECO:0000256" key="1">
    <source>
        <dbReference type="ARBA" id="ARBA00005495"/>
    </source>
</evidence>
<sequence>MTTGSCSCTHIRYNTTRPPTKLVNCHCTTCRKQSGAPYQTWAHFDVSQVTWITSPPTTRSSSAIATRGFCPKCGSSLTMAYKNMPELIGIPAGTIDPGSDGEEIPRPDCHIFLEEKAGWFEVPGDGLERFERHFMG</sequence>